<dbReference type="AlphaFoldDB" id="Q4JIN6"/>
<organism evidence="6">
    <name type="scientific">uncultured bacterium BAC10-10</name>
    <dbReference type="NCBI Taxonomy" id="333372"/>
    <lineage>
        <taxon>Bacteria</taxon>
        <taxon>environmental samples</taxon>
    </lineage>
</organism>
<dbReference type="InterPro" id="IPR036909">
    <property type="entry name" value="Cyt_c-like_dom_sf"/>
</dbReference>
<dbReference type="InterPro" id="IPR013039">
    <property type="entry name" value="DUF1588"/>
</dbReference>
<dbReference type="Pfam" id="PF07627">
    <property type="entry name" value="PSCyt3"/>
    <property type="match status" value="1"/>
</dbReference>
<evidence type="ECO:0008006" key="7">
    <source>
        <dbReference type="Google" id="ProtNLM"/>
    </source>
</evidence>
<feature type="domain" description="DUF1587" evidence="2">
    <location>
        <begin position="130"/>
        <end position="192"/>
    </location>
</feature>
<dbReference type="GO" id="GO:0009055">
    <property type="term" value="F:electron transfer activity"/>
    <property type="evidence" value="ECO:0007669"/>
    <property type="project" value="InterPro"/>
</dbReference>
<feature type="domain" description="DUF1595" evidence="5">
    <location>
        <begin position="381"/>
        <end position="441"/>
    </location>
</feature>
<accession>Q4JIN6</accession>
<name>Q4JIN6_9BACT</name>
<proteinExistence type="predicted"/>
<dbReference type="InterPro" id="IPR013043">
    <property type="entry name" value="DUF1595"/>
</dbReference>
<protein>
    <recommendedName>
        <fullName evidence="7">DUF1592 domain-containing protein</fullName>
    </recommendedName>
</protein>
<dbReference type="SUPFAM" id="SSF46626">
    <property type="entry name" value="Cytochrome c"/>
    <property type="match status" value="1"/>
</dbReference>
<dbReference type="InterPro" id="IPR013036">
    <property type="entry name" value="DUF1587"/>
</dbReference>
<evidence type="ECO:0000259" key="3">
    <source>
        <dbReference type="Pfam" id="PF07627"/>
    </source>
</evidence>
<feature type="domain" description="DUF1588" evidence="3">
    <location>
        <begin position="602"/>
        <end position="705"/>
    </location>
</feature>
<dbReference type="Pfam" id="PF07637">
    <property type="entry name" value="PSD5"/>
    <property type="match status" value="1"/>
</dbReference>
<reference evidence="6" key="1">
    <citation type="journal article" date="2005" name="Appl. Environ. Microbiol.">
        <title>Highly divergent genes for methanopterin-linked C1 transfer reactions in Lake Washington, assessed via metagenomic analysis and mRNA detection.</title>
        <authorList>
            <person name="Kalyuzhnaya M.G."/>
            <person name="Bowerman S."/>
            <person name="Nercessian O."/>
            <person name="Lidstrom M.E."/>
            <person name="Chistoserdova L."/>
        </authorList>
    </citation>
    <scope>NUCLEOTIDE SEQUENCE</scope>
</reference>
<evidence type="ECO:0000259" key="4">
    <source>
        <dbReference type="Pfam" id="PF07631"/>
    </source>
</evidence>
<feature type="domain" description="DUF1585" evidence="1">
    <location>
        <begin position="719"/>
        <end position="792"/>
    </location>
</feature>
<reference evidence="6" key="2">
    <citation type="journal article" date="2005" name="J. Bacteriol.">
        <title>MtdC, a novel class of methylene tetrahydromethanopterin dehydrogenases.</title>
        <authorList>
            <person name="Vorholt J.A."/>
            <person name="Kalyuzhnaya M.G."/>
            <person name="Hagemeier C.H."/>
            <person name="Lidstrom M.E."/>
            <person name="Chistoserdova L."/>
        </authorList>
    </citation>
    <scope>NUCLEOTIDE SEQUENCE</scope>
</reference>
<evidence type="ECO:0000259" key="1">
    <source>
        <dbReference type="Pfam" id="PF07624"/>
    </source>
</evidence>
<dbReference type="InterPro" id="IPR011478">
    <property type="entry name" value="DUF1585"/>
</dbReference>
<dbReference type="EMBL" id="DQ084250">
    <property type="protein sequence ID" value="AAY89278.1"/>
    <property type="molecule type" value="Genomic_DNA"/>
</dbReference>
<dbReference type="Pfam" id="PF07624">
    <property type="entry name" value="PSD2"/>
    <property type="match status" value="1"/>
</dbReference>
<dbReference type="InterPro" id="IPR013042">
    <property type="entry name" value="DUF1592"/>
</dbReference>
<evidence type="ECO:0000259" key="5">
    <source>
        <dbReference type="Pfam" id="PF07637"/>
    </source>
</evidence>
<dbReference type="Pfam" id="PF07631">
    <property type="entry name" value="PSD4"/>
    <property type="match status" value="1"/>
</dbReference>
<feature type="domain" description="DUF1592" evidence="4">
    <location>
        <begin position="455"/>
        <end position="582"/>
    </location>
</feature>
<evidence type="ECO:0000313" key="6">
    <source>
        <dbReference type="EMBL" id="AAY89278.1"/>
    </source>
</evidence>
<dbReference type="GO" id="GO:0020037">
    <property type="term" value="F:heme binding"/>
    <property type="evidence" value="ECO:0007669"/>
    <property type="project" value="InterPro"/>
</dbReference>
<sequence length="807" mass="88958">MAFVSTVLMSGQAPRVSPAVAPPRAAAALPPVLAAADVAEQRALLDQYCVVCHNQKLKTANLLLDQLDLTHFADRPDLGEKIVRKLRAGMMPPTGMPRPDFAKREALITWMEQQLDSHSSTYLPPPGIHRLNRAEYSNVIRDLLALEVDAGKFLPSDNSTHGFDNIAGALTMSPALMEAYLAAAGKISRLAIGSATAPTEVVYIVPDDSTQNYHIDGLPFGTRGGMLIKHEFPADAEYVFKITPIAEGNMGQSNSPMGQIKGEQLEITVDGERVKLFDWDNEMKGFAVRTGIPTPRIPIKAGLHAVGITFLATNYAPGNDLNTAFLRSTILSSPIPGITLYPHVGQVRIEGPYEAKGATDTPSRRRIFVCRPTGAKDEEACARQIVTTLAKRAFRRPPTPQDVGTLMEFYLAGRNEGNFDAGIERAVRRLLADPEFVYRRETEPVNLAPGKSYRLSDLALASRLSFFLWSSIPDDELMTLATQGRLKDPAVLEQQVRRMIADPKSRSLIENFTGQWLNVRSLQTDNPTVALYPDFDDNLRQAMRRETELFFDSIVHEDRSVLDLLTGDYTFVNERLAKHYGIPNVYGPQFRRVQLGPELEMRRGLLGKGALLTVTSQPARTSPVSRGKWFLQTFLGVSPPDPPPNVPAIKPKADDNGSGNVKELTMRQQMDQHHQNPVCATCHRIFEPIGLALENYDAVGAWRAQVDGTPIDATGTLVDGTNVDGVGSLRGVLVRYQDQFVRVVAEKLLTYSLGRGAEYQDMPLVRSIVRDGAKDNYRFSTMVMAIVRSAPFQTNTKGSDVTQQAAR</sequence>
<evidence type="ECO:0000259" key="2">
    <source>
        <dbReference type="Pfam" id="PF07626"/>
    </source>
</evidence>
<dbReference type="Pfam" id="PF07626">
    <property type="entry name" value="PSD3"/>
    <property type="match status" value="1"/>
</dbReference>